<dbReference type="AlphaFoldDB" id="I3ZUY1"/>
<dbReference type="Pfam" id="PF05763">
    <property type="entry name" value="DUF835"/>
    <property type="match status" value="1"/>
</dbReference>
<dbReference type="KEGG" id="thm:CL1_1316"/>
<protein>
    <recommendedName>
        <fullName evidence="3">DUF835 domain-containing protein</fullName>
    </recommendedName>
</protein>
<evidence type="ECO:0000256" key="2">
    <source>
        <dbReference type="SAM" id="Phobius"/>
    </source>
</evidence>
<keyword evidence="2" id="KW-1133">Transmembrane helix</keyword>
<reference evidence="4 5" key="1">
    <citation type="journal article" date="2012" name="J. Bacteriol.">
        <title>Complete Genome Sequence of the Hyperthermophilic Archaeon Thermococcus sp. Strain CL1, Isolated from a Paralvinella sp. Polychaete Worm Collected from a Hydrothermal Vent.</title>
        <authorList>
            <person name="Jung J.H."/>
            <person name="Holden J.F."/>
            <person name="Seo D.H."/>
            <person name="Park K.H."/>
            <person name="Shin H."/>
            <person name="Ryu S."/>
            <person name="Lee J.H."/>
            <person name="Park C.S."/>
        </authorList>
    </citation>
    <scope>NUCLEOTIDE SEQUENCE [LARGE SCALE GENOMIC DNA]</scope>
    <source>
        <strain evidence="5">DSM 27260 / KACC 17922 / CL1</strain>
    </source>
</reference>
<dbReference type="STRING" id="163003.CL1_1316"/>
<feature type="domain" description="DUF835" evidence="3">
    <location>
        <begin position="97"/>
        <end position="231"/>
    </location>
</feature>
<proteinExistence type="predicted"/>
<gene>
    <name evidence="4" type="ORF">CL1_1316</name>
</gene>
<name>I3ZUY1_THECF</name>
<sequence length="279" mass="31387">MSGYLLVRIWLLHLRDESQKVEYSLELSVVFTLFTLAGIALTLGAFLGSIPPRAPEIVALAAFVTISLLAMRELFRGTPRILPMPGVGIGKSSVFLVENEDEAEMVLKILHLKKVPLMVISRRPREEWISTFGFQPNVFLWLSNVRHPLAVSPSSLHVLREEAVRFMREHPGGAVYVEGIEYLMFYSDFRAIAKFLFTLRDYALAAGAYMIVMASPELLGSKRFAVLAREFKRPDFREIEDILSEKAFFGTVRREDLERLTGSEKSGEDDNAGGKGSKD</sequence>
<dbReference type="RefSeq" id="WP_014789148.1">
    <property type="nucleotide sequence ID" value="NC_018015.1"/>
</dbReference>
<evidence type="ECO:0000313" key="4">
    <source>
        <dbReference type="EMBL" id="AFL95515.1"/>
    </source>
</evidence>
<dbReference type="HOGENOM" id="CLU_076516_0_0_2"/>
<evidence type="ECO:0000313" key="5">
    <source>
        <dbReference type="Proteomes" id="UP000006064"/>
    </source>
</evidence>
<feature type="transmembrane region" description="Helical" evidence="2">
    <location>
        <begin position="57"/>
        <end position="75"/>
    </location>
</feature>
<keyword evidence="2" id="KW-0812">Transmembrane</keyword>
<dbReference type="InterPro" id="IPR008553">
    <property type="entry name" value="DUF835"/>
</dbReference>
<dbReference type="Proteomes" id="UP000006064">
    <property type="component" value="Chromosome"/>
</dbReference>
<evidence type="ECO:0000259" key="3">
    <source>
        <dbReference type="Pfam" id="PF05763"/>
    </source>
</evidence>
<keyword evidence="2" id="KW-0472">Membrane</keyword>
<feature type="compositionally biased region" description="Basic and acidic residues" evidence="1">
    <location>
        <begin position="259"/>
        <end position="268"/>
    </location>
</feature>
<accession>I3ZUY1</accession>
<keyword evidence="5" id="KW-1185">Reference proteome</keyword>
<feature type="region of interest" description="Disordered" evidence="1">
    <location>
        <begin position="259"/>
        <end position="279"/>
    </location>
</feature>
<feature type="transmembrane region" description="Helical" evidence="2">
    <location>
        <begin position="27"/>
        <end position="51"/>
    </location>
</feature>
<dbReference type="GeneID" id="13037709"/>
<evidence type="ECO:0000256" key="1">
    <source>
        <dbReference type="SAM" id="MobiDB-lite"/>
    </source>
</evidence>
<organism evidence="4 5">
    <name type="scientific">Thermococcus cleftensis (strain DSM 27260 / KACC 17922 / CL1)</name>
    <dbReference type="NCBI Taxonomy" id="163003"/>
    <lineage>
        <taxon>Archaea</taxon>
        <taxon>Methanobacteriati</taxon>
        <taxon>Methanobacteriota</taxon>
        <taxon>Thermococci</taxon>
        <taxon>Thermococcales</taxon>
        <taxon>Thermococcaceae</taxon>
        <taxon>Thermococcus</taxon>
    </lineage>
</organism>
<dbReference type="EMBL" id="CP003651">
    <property type="protein sequence ID" value="AFL95515.1"/>
    <property type="molecule type" value="Genomic_DNA"/>
</dbReference>